<organism evidence="1 2">
    <name type="scientific">Nezara viridula</name>
    <name type="common">Southern green stink bug</name>
    <name type="synonym">Cimex viridulus</name>
    <dbReference type="NCBI Taxonomy" id="85310"/>
    <lineage>
        <taxon>Eukaryota</taxon>
        <taxon>Metazoa</taxon>
        <taxon>Ecdysozoa</taxon>
        <taxon>Arthropoda</taxon>
        <taxon>Hexapoda</taxon>
        <taxon>Insecta</taxon>
        <taxon>Pterygota</taxon>
        <taxon>Neoptera</taxon>
        <taxon>Paraneoptera</taxon>
        <taxon>Hemiptera</taxon>
        <taxon>Heteroptera</taxon>
        <taxon>Panheteroptera</taxon>
        <taxon>Pentatomomorpha</taxon>
        <taxon>Pentatomoidea</taxon>
        <taxon>Pentatomidae</taxon>
        <taxon>Pentatominae</taxon>
        <taxon>Nezara</taxon>
    </lineage>
</organism>
<evidence type="ECO:0000313" key="2">
    <source>
        <dbReference type="Proteomes" id="UP001152798"/>
    </source>
</evidence>
<proteinExistence type="predicted"/>
<dbReference type="EMBL" id="OV725077">
    <property type="protein sequence ID" value="CAH1391354.1"/>
    <property type="molecule type" value="Genomic_DNA"/>
</dbReference>
<accession>A0A9P0EAF3</accession>
<dbReference type="AlphaFoldDB" id="A0A9P0EAF3"/>
<protein>
    <submittedName>
        <fullName evidence="1">Uncharacterized protein</fullName>
    </submittedName>
</protein>
<keyword evidence="2" id="KW-1185">Reference proteome</keyword>
<reference evidence="1" key="1">
    <citation type="submission" date="2022-01" db="EMBL/GenBank/DDBJ databases">
        <authorList>
            <person name="King R."/>
        </authorList>
    </citation>
    <scope>NUCLEOTIDE SEQUENCE</scope>
</reference>
<evidence type="ECO:0000313" key="1">
    <source>
        <dbReference type="EMBL" id="CAH1391354.1"/>
    </source>
</evidence>
<name>A0A9P0EAF3_NEZVI</name>
<dbReference type="Proteomes" id="UP001152798">
    <property type="component" value="Chromosome 1"/>
</dbReference>
<sequence length="182" mass="20120">MLSRYKGALIIQHPPSLIKCKISLAISCTGTGTGSITSPSHYLSHTSIAMYPDRDQRSRSASSLKGRLRWTLAGSGDSRNMTFRGWRGCHLAVREDPAYACHLHIVDRSGRAWRACDKAISSRVPRYEIIAHTSRHRLPPPAPILPFVSSSSSASGSRGWHRGQGLTSAWIFSEPEANRLRK</sequence>
<gene>
    <name evidence="1" type="ORF">NEZAVI_LOCUS2392</name>
</gene>